<dbReference type="InterPro" id="IPR051478">
    <property type="entry name" value="Beta-lactamase-like_AB/R"/>
</dbReference>
<comment type="caution">
    <text evidence="4">The sequence shown here is derived from an EMBL/GenBank/DDBJ whole genome shotgun (WGS) entry which is preliminary data.</text>
</comment>
<dbReference type="PANTHER" id="PTHR22935:SF95">
    <property type="entry name" value="BETA-LACTAMASE-LIKE 1-RELATED"/>
    <property type="match status" value="1"/>
</dbReference>
<accession>A0ABR4GE37</accession>
<name>A0ABR4GE37_9EURO</name>
<evidence type="ECO:0000313" key="4">
    <source>
        <dbReference type="EMBL" id="KAL2797306.1"/>
    </source>
</evidence>
<dbReference type="Proteomes" id="UP001610563">
    <property type="component" value="Unassembled WGS sequence"/>
</dbReference>
<dbReference type="InterPro" id="IPR001466">
    <property type="entry name" value="Beta-lactam-related"/>
</dbReference>
<dbReference type="Gene3D" id="3.40.710.10">
    <property type="entry name" value="DD-peptidase/beta-lactamase superfamily"/>
    <property type="match status" value="1"/>
</dbReference>
<dbReference type="Pfam" id="PF26335">
    <property type="entry name" value="ARB_00930_C"/>
    <property type="match status" value="1"/>
</dbReference>
<evidence type="ECO:0000256" key="1">
    <source>
        <dbReference type="ARBA" id="ARBA00038473"/>
    </source>
</evidence>
<dbReference type="PANTHER" id="PTHR22935">
    <property type="entry name" value="PENICILLIN-BINDING PROTEIN"/>
    <property type="match status" value="1"/>
</dbReference>
<dbReference type="InterPro" id="IPR012338">
    <property type="entry name" value="Beta-lactam/transpept-like"/>
</dbReference>
<dbReference type="InterPro" id="IPR058664">
    <property type="entry name" value="ARB_00930-like_C"/>
</dbReference>
<dbReference type="EMBL" id="JBFTWV010000020">
    <property type="protein sequence ID" value="KAL2797306.1"/>
    <property type="molecule type" value="Genomic_DNA"/>
</dbReference>
<protein>
    <submittedName>
        <fullName evidence="4">Beta-lactamase/transpeptidase-like protein</fullName>
    </submittedName>
</protein>
<evidence type="ECO:0000259" key="3">
    <source>
        <dbReference type="Pfam" id="PF26335"/>
    </source>
</evidence>
<evidence type="ECO:0000259" key="2">
    <source>
        <dbReference type="Pfam" id="PF00144"/>
    </source>
</evidence>
<keyword evidence="5" id="KW-1185">Reference proteome</keyword>
<organism evidence="4 5">
    <name type="scientific">Aspergillus keveii</name>
    <dbReference type="NCBI Taxonomy" id="714993"/>
    <lineage>
        <taxon>Eukaryota</taxon>
        <taxon>Fungi</taxon>
        <taxon>Dikarya</taxon>
        <taxon>Ascomycota</taxon>
        <taxon>Pezizomycotina</taxon>
        <taxon>Eurotiomycetes</taxon>
        <taxon>Eurotiomycetidae</taxon>
        <taxon>Eurotiales</taxon>
        <taxon>Aspergillaceae</taxon>
        <taxon>Aspergillus</taxon>
        <taxon>Aspergillus subgen. Nidulantes</taxon>
    </lineage>
</organism>
<dbReference type="Pfam" id="PF00144">
    <property type="entry name" value="Beta-lactamase"/>
    <property type="match status" value="1"/>
</dbReference>
<sequence>MAVAYEGRAANRRPKAGIRRVLLGRLFASRIYRTKLNTSFTMRQLSLISLVAQVLLASGNPICPPTGPILPPPHLPRDYDLFNLTHTLDRFIQNAVEDGWNSTVNSFSVMATSAEETFFSYHHTAPLKNQSGVHHVDGDTVYAIASITKVFTVLAVWLEDKMNLDDPIGRYVHEFNNSDWADVTLRLLTSQIAAIPRNRYTFDNVLNALDLVDLGFPELQPSDIPLCSLAPGLQMCSREELFASFPEFGFTGAIGDRAAYSDLAYILLGYALEDVTGLTYEQVLKKSILNPLGLSDTTAFRPDPGRMIIPSEGALWIDVDWAYYIMTAGLYSTPNDLSTFIRGIITNKLLPRAKTNEWLKPAAFTSQLDNSVGAPWEIFRPTTLLPNNTRPIDHYTKSGDVPGFSSSYLVLVPEYNLGVTILGAGPDASSVVPLLLDTVQAVLVPALDQLAREQAVEQYAGTYVSDSGNETVSVLDLVVDDGTGLKVSRWRKGDLNMLKSLAVALFGGSLGTTSPADIRFYQTGVDDRWYVGFTEQDEKDIVGEDKQRGALRGSACMDWYRVDQFHYGKRRLDEVTFRLTSDGAVEGLEVPALRQSFVKQ</sequence>
<feature type="domain" description="Beta-lactamase-like ARB-00930-like C-terminal" evidence="3">
    <location>
        <begin position="451"/>
        <end position="599"/>
    </location>
</feature>
<proteinExistence type="inferred from homology"/>
<evidence type="ECO:0000313" key="5">
    <source>
        <dbReference type="Proteomes" id="UP001610563"/>
    </source>
</evidence>
<reference evidence="4 5" key="1">
    <citation type="submission" date="2024-07" db="EMBL/GenBank/DDBJ databases">
        <title>Section-level genome sequencing and comparative genomics of Aspergillus sections Usti and Cavernicolus.</title>
        <authorList>
            <consortium name="Lawrence Berkeley National Laboratory"/>
            <person name="Nybo J.L."/>
            <person name="Vesth T.C."/>
            <person name="Theobald S."/>
            <person name="Frisvad J.C."/>
            <person name="Larsen T.O."/>
            <person name="Kjaerboelling I."/>
            <person name="Rothschild-Mancinelli K."/>
            <person name="Lyhne E.K."/>
            <person name="Kogle M.E."/>
            <person name="Barry K."/>
            <person name="Clum A."/>
            <person name="Na H."/>
            <person name="Ledsgaard L."/>
            <person name="Lin J."/>
            <person name="Lipzen A."/>
            <person name="Kuo A."/>
            <person name="Riley R."/>
            <person name="Mondo S."/>
            <person name="Labutti K."/>
            <person name="Haridas S."/>
            <person name="Pangalinan J."/>
            <person name="Salamov A.A."/>
            <person name="Simmons B.A."/>
            <person name="Magnuson J.K."/>
            <person name="Chen J."/>
            <person name="Drula E."/>
            <person name="Henrissat B."/>
            <person name="Wiebenga A."/>
            <person name="Lubbers R.J."/>
            <person name="Gomes A.C."/>
            <person name="Makela M.R."/>
            <person name="Stajich J."/>
            <person name="Grigoriev I.V."/>
            <person name="Mortensen U.H."/>
            <person name="De Vries R.P."/>
            <person name="Baker S.E."/>
            <person name="Andersen M.R."/>
        </authorList>
    </citation>
    <scope>NUCLEOTIDE SEQUENCE [LARGE SCALE GENOMIC DNA]</scope>
    <source>
        <strain evidence="4 5">CBS 209.92</strain>
    </source>
</reference>
<gene>
    <name evidence="4" type="ORF">BJX66DRAFT_335208</name>
</gene>
<dbReference type="SUPFAM" id="SSF56601">
    <property type="entry name" value="beta-lactamase/transpeptidase-like"/>
    <property type="match status" value="1"/>
</dbReference>
<comment type="similarity">
    <text evidence="1">Belongs to the beta-lactamase family.</text>
</comment>
<feature type="domain" description="Beta-lactamase-related" evidence="2">
    <location>
        <begin position="121"/>
        <end position="422"/>
    </location>
</feature>